<dbReference type="RefSeq" id="WP_099912524.1">
    <property type="nucleotide sequence ID" value="NZ_AWWI01000126.1"/>
</dbReference>
<dbReference type="SMART" id="SM00223">
    <property type="entry name" value="APPLE"/>
    <property type="match status" value="1"/>
</dbReference>
<dbReference type="Pfam" id="PF00207">
    <property type="entry name" value="A2M"/>
    <property type="match status" value="1"/>
</dbReference>
<dbReference type="Gene3D" id="2.60.40.1930">
    <property type="match status" value="1"/>
</dbReference>
<sequence length="1811" mass="192503">MHRIFKAFVFLMLGLAPAFAQEPVPERRLVVSRDVDFYGADLQSLFDTTLEACQRVCLNDSSCQAFTFNTRSRACFPKSSVSDRKAYDGAISAQVVATSAAVLSQAAARARDLGFLNAADLSQARTEAEALAIRHEGGGWSVDQLLQAARDQLAQGNTREAMNWTGAALAQSDASDLWLEYGRLAGVLAGSADYSEQQDLKARAELAAINAYLRADRDPARVSALIALAQALEPLDRGREMIPALRLAERLQPRAEVIALLEDAIGKYGFRITDTTVEADSAAPRICAEFSEPLAKAGTDYAPFVRLPDQRLVVQPSDRQICIDGVEHGQRYTLTFRAGLPSAEGEELTRDVPVTLYVRDRSPAVHFPGRAYVLPRSADAGLPIETVNLDTVALTLSRISDRNMIRALQENYFGRPLGQYDLEQVQSDLGETIWSGTGEVENRLNADVTTRLPMGDVVGDLAPGIYALAASVPGADSYSDLGATQWFVLSDIGLTTLSGTDGLHVFARALSDATALEGLTVTLITRSNRELAVATTDADGMASFAPGLTRGTDGAAPAMVVVRNGDSDLAFLSLSDPAFDLSDRGVAGRDPAGPIDTFLTTDRGAYRAGEVIHATALLRDSAAKAVDGVPLTALLTRPDGVEHSRTLSADGVAGGHVFDLPLAPSVPRGPWQLAVYGDVDAPSLASQTLLVEDFVPERIDFNLTLPDGAILAASPPLLDVAARYLFGAPGADLPIEGELRLSAQNTLDAFPGYRFGLQDAETDIQTVSLPGDLRTDAQGAAQIALPLPAADSLTAGRPYTADITLRLAEGSGRPVERSITRPLAPLQPMIGIRPLFDDAVPNGSEAEFLVQAIGPDLTPVDMQVQWTLNRVETQYQWYQLYGNWNWEPVTARKQVASGTVTLGAAPLELAQAVDWGQYELVVERLDGAYVASSVLFDAGWYAPADAAATPDALELSLDKPGYHPGDTAMLRIVPRYAGKALVTVMSNHVISMQAVEVREGENVIPVAVTEAWGAGAYVTAQVIRPMDVSAGQNPARSLGLAHANIDPGARKLAVSIDTAPDSAPRGPLTAAVVVDGLAEGQEGYVTLAAVDLGILNLTGFKSPDPSAYYFGQRRLGVEMRDLYGRLIDGMNGAMGQIRSGGDASAQMRLQSPPPTEKLVAFFSGPVRVVDGRAEVSFDLPEFNGTVRLMAVAWSPTAVGQASADVMVRDPVVVSASLPRFMAPGDTSRLLLEIVHATGPAGRMGLDVKAEGLSLDASAISSGVEVAEQGTTRLSIPLTAEEVGNHEIRVALVTPEGRQLVKTLTLGVRANDPVVAATRRFSLASGQTFTLDSAVFDGLQEDTATALLSAGPLARFDAPGLLAALDRYPYGCTEQVTSQALPLLYLSSVGEAMGLGSKAQMDKRVDQAITQVLTRQAANGAFGLWSAESGDFWLDAYVTHFLSRAQAAGHDVPKIAFDAAMDNLRNRISYAADFDSGGEDIAYALMVLAREGQAAMGDLRYYTDTKADDFATPLAQAQMGAALASYGDQTRADLMFAKAAQKLSSQVGTDAQTYRSDYGTNLRDAAGLLSLAVEAASTAVDRAALSTRIAAADHPLSTQEQSWSLLAVHALVQDPTVSGLTVDGAPVAGPFIRKLSGDALQPQAIRNTSGTATDITLTTLGVPTTPEPAGGYGYAIERAYYTMDGAPLTGPIATGDRLVTVLTIRPAEDTGARLMVDDPLPAGFEIDNPNLLRAGDIRALDWLKPADTRTVEFRTDRFLAAVDWSSPDAFQLAYVVRAVSPGVFHHPAAGVEDMYRPQYRARSETGTMTISD</sequence>
<organism evidence="7 8">
    <name type="scientific">Puniceibacterium antarcticum</name>
    <dbReference type="NCBI Taxonomy" id="1206336"/>
    <lineage>
        <taxon>Bacteria</taxon>
        <taxon>Pseudomonadati</taxon>
        <taxon>Pseudomonadota</taxon>
        <taxon>Alphaproteobacteria</taxon>
        <taxon>Rhodobacterales</taxon>
        <taxon>Paracoccaceae</taxon>
        <taxon>Puniceibacterium</taxon>
    </lineage>
</organism>
<dbReference type="InterPro" id="IPR049120">
    <property type="entry name" value="A2M_bMG2"/>
</dbReference>
<dbReference type="SMART" id="SM01360">
    <property type="entry name" value="A2M"/>
    <property type="match status" value="1"/>
</dbReference>
<dbReference type="Pfam" id="PF07678">
    <property type="entry name" value="TED_complement"/>
    <property type="match status" value="1"/>
</dbReference>
<keyword evidence="3" id="KW-0677">Repeat</keyword>
<dbReference type="InterPro" id="IPR026284">
    <property type="entry name" value="A2MG_proteobact"/>
</dbReference>
<dbReference type="GO" id="GO:0004866">
    <property type="term" value="F:endopeptidase inhibitor activity"/>
    <property type="evidence" value="ECO:0007669"/>
    <property type="project" value="InterPro"/>
</dbReference>
<evidence type="ECO:0000256" key="3">
    <source>
        <dbReference type="ARBA" id="ARBA00022737"/>
    </source>
</evidence>
<dbReference type="Gene3D" id="3.50.4.10">
    <property type="entry name" value="Hepatocyte Growth Factor"/>
    <property type="match status" value="1"/>
</dbReference>
<dbReference type="InterPro" id="IPR003609">
    <property type="entry name" value="Pan_app"/>
</dbReference>
<dbReference type="InterPro" id="IPR021868">
    <property type="entry name" value="Alpha_2_Macroglob_MG3"/>
</dbReference>
<dbReference type="GO" id="GO:0006508">
    <property type="term" value="P:proteolysis"/>
    <property type="evidence" value="ECO:0007669"/>
    <property type="project" value="InterPro"/>
</dbReference>
<dbReference type="Pfam" id="PF00024">
    <property type="entry name" value="PAN_1"/>
    <property type="match status" value="1"/>
</dbReference>
<keyword evidence="4" id="KW-1015">Disulfide bond</keyword>
<dbReference type="Gene3D" id="1.50.10.20">
    <property type="match status" value="1"/>
</dbReference>
<dbReference type="SMART" id="SM01419">
    <property type="entry name" value="Thiol-ester_cl"/>
    <property type="match status" value="1"/>
</dbReference>
<dbReference type="EMBL" id="AWWI01000126">
    <property type="protein sequence ID" value="PIL18278.1"/>
    <property type="molecule type" value="Genomic_DNA"/>
</dbReference>
<dbReference type="Pfam" id="PF17962">
    <property type="entry name" value="bMG6"/>
    <property type="match status" value="1"/>
</dbReference>
<dbReference type="PIRSF" id="PIRSF038980">
    <property type="entry name" value="A2M_bac"/>
    <property type="match status" value="1"/>
</dbReference>
<dbReference type="Pfam" id="PF11974">
    <property type="entry name" value="bMG3"/>
    <property type="match status" value="1"/>
</dbReference>
<dbReference type="SMART" id="SM01359">
    <property type="entry name" value="A2M_N_2"/>
    <property type="match status" value="1"/>
</dbReference>
<evidence type="ECO:0000256" key="1">
    <source>
        <dbReference type="ARBA" id="ARBA00010556"/>
    </source>
</evidence>
<dbReference type="PANTHER" id="PTHR40094">
    <property type="entry name" value="ALPHA-2-MACROGLOBULIN HOMOLOG"/>
    <property type="match status" value="1"/>
</dbReference>
<dbReference type="InterPro" id="IPR000177">
    <property type="entry name" value="Apple"/>
</dbReference>
<gene>
    <name evidence="7" type="ORF">P775_20210</name>
</gene>
<dbReference type="Pfam" id="PF17972">
    <property type="entry name" value="bMG5"/>
    <property type="match status" value="1"/>
</dbReference>
<dbReference type="PROSITE" id="PS50948">
    <property type="entry name" value="PAN"/>
    <property type="match status" value="1"/>
</dbReference>
<reference evidence="7 8" key="1">
    <citation type="submission" date="2013-09" db="EMBL/GenBank/DDBJ databases">
        <title>Genome sequencing of Phaeobacter antarcticus sp. nov. SM1211.</title>
        <authorList>
            <person name="Zhang X.-Y."/>
            <person name="Liu C."/>
            <person name="Chen X.-L."/>
            <person name="Xie B.-B."/>
            <person name="Qin Q.-L."/>
            <person name="Rong J.-C."/>
            <person name="Zhang Y.-Z."/>
        </authorList>
    </citation>
    <scope>NUCLEOTIDE SEQUENCE [LARGE SCALE GENOMIC DNA]</scope>
    <source>
        <strain evidence="7 8">SM1211</strain>
    </source>
</reference>
<evidence type="ECO:0000313" key="8">
    <source>
        <dbReference type="Proteomes" id="UP000231259"/>
    </source>
</evidence>
<evidence type="ECO:0000256" key="2">
    <source>
        <dbReference type="ARBA" id="ARBA00022729"/>
    </source>
</evidence>
<evidence type="ECO:0000256" key="5">
    <source>
        <dbReference type="SAM" id="SignalP"/>
    </source>
</evidence>
<dbReference type="CDD" id="cd02891">
    <property type="entry name" value="A2M_like"/>
    <property type="match status" value="1"/>
</dbReference>
<dbReference type="SUPFAM" id="SSF48239">
    <property type="entry name" value="Terpenoid cyclases/Protein prenyltransferases"/>
    <property type="match status" value="1"/>
</dbReference>
<feature type="domain" description="Apple" evidence="6">
    <location>
        <begin position="24"/>
        <end position="108"/>
    </location>
</feature>
<dbReference type="Proteomes" id="UP000231259">
    <property type="component" value="Unassembled WGS sequence"/>
</dbReference>
<dbReference type="InterPro" id="IPR041246">
    <property type="entry name" value="Bact_MG10"/>
</dbReference>
<accession>A0A2G8RAW8</accession>
<evidence type="ECO:0000313" key="7">
    <source>
        <dbReference type="EMBL" id="PIL18278.1"/>
    </source>
</evidence>
<evidence type="ECO:0000256" key="4">
    <source>
        <dbReference type="ARBA" id="ARBA00023157"/>
    </source>
</evidence>
<evidence type="ECO:0000259" key="6">
    <source>
        <dbReference type="PROSITE" id="PS50948"/>
    </source>
</evidence>
<dbReference type="InterPro" id="IPR001599">
    <property type="entry name" value="Macroglobln_a2"/>
</dbReference>
<dbReference type="Pfam" id="PF17973">
    <property type="entry name" value="bMG10"/>
    <property type="match status" value="1"/>
</dbReference>
<dbReference type="CDD" id="cd01100">
    <property type="entry name" value="APPLE_Factor_XI_like"/>
    <property type="match status" value="1"/>
</dbReference>
<proteinExistence type="inferred from homology"/>
<dbReference type="PANTHER" id="PTHR40094:SF1">
    <property type="entry name" value="UBIQUITIN DOMAIN-CONTAINING PROTEIN"/>
    <property type="match status" value="1"/>
</dbReference>
<keyword evidence="8" id="KW-1185">Reference proteome</keyword>
<dbReference type="SUPFAM" id="SSF57414">
    <property type="entry name" value="Hairpin loop containing domain-like"/>
    <property type="match status" value="1"/>
</dbReference>
<comment type="similarity">
    <text evidence="1">Belongs to the protease inhibitor I39 (alpha-2-macroglobulin) family. Bacterial alpha-2-macroglobulin subfamily.</text>
</comment>
<dbReference type="OrthoDB" id="9767116at2"/>
<dbReference type="Pfam" id="PF21142">
    <property type="entry name" value="A2M_bMG2"/>
    <property type="match status" value="1"/>
</dbReference>
<dbReference type="InterPro" id="IPR051802">
    <property type="entry name" value="YfhM-like"/>
</dbReference>
<dbReference type="InterPro" id="IPR041462">
    <property type="entry name" value="Bact_A2M_MG6"/>
</dbReference>
<dbReference type="Pfam" id="PF01835">
    <property type="entry name" value="MG2"/>
    <property type="match status" value="1"/>
</dbReference>
<dbReference type="InterPro" id="IPR041203">
    <property type="entry name" value="Bact_A2M_MG5"/>
</dbReference>
<feature type="chain" id="PRO_5013694826" description="Apple domain-containing protein" evidence="5">
    <location>
        <begin position="21"/>
        <end position="1811"/>
    </location>
</feature>
<dbReference type="InterPro" id="IPR047565">
    <property type="entry name" value="Alpha-macroglob_thiol-ester_cl"/>
</dbReference>
<dbReference type="InterPro" id="IPR011625">
    <property type="entry name" value="A2M_N_BRD"/>
</dbReference>
<keyword evidence="2 5" id="KW-0732">Signal</keyword>
<dbReference type="Pfam" id="PF07703">
    <property type="entry name" value="A2M_BRD"/>
    <property type="match status" value="1"/>
</dbReference>
<feature type="signal peptide" evidence="5">
    <location>
        <begin position="1"/>
        <end position="20"/>
    </location>
</feature>
<name>A0A2G8RAW8_9RHOB</name>
<protein>
    <recommendedName>
        <fullName evidence="6">Apple domain-containing protein</fullName>
    </recommendedName>
</protein>
<dbReference type="InterPro" id="IPR011626">
    <property type="entry name" value="Alpha-macroglobulin_TED"/>
</dbReference>
<dbReference type="InterPro" id="IPR008930">
    <property type="entry name" value="Terpenoid_cyclase/PrenylTrfase"/>
</dbReference>
<dbReference type="GO" id="GO:0005615">
    <property type="term" value="C:extracellular space"/>
    <property type="evidence" value="ECO:0007669"/>
    <property type="project" value="InterPro"/>
</dbReference>
<dbReference type="InterPro" id="IPR002890">
    <property type="entry name" value="MG2"/>
</dbReference>
<comment type="caution">
    <text evidence="7">The sequence shown here is derived from an EMBL/GenBank/DDBJ whole genome shotgun (WGS) entry which is preliminary data.</text>
</comment>